<keyword evidence="5" id="KW-0325">Glycoprotein</keyword>
<comment type="caution">
    <text evidence="6">Lacks conserved residue(s) required for the propagation of feature annotation.</text>
</comment>
<dbReference type="PROSITE" id="PS50050">
    <property type="entry name" value="TNFR_NGFR_2"/>
    <property type="match status" value="2"/>
</dbReference>
<dbReference type="AlphaFoldDB" id="A0A6P9C9L5"/>
<proteinExistence type="predicted"/>
<evidence type="ECO:0000256" key="4">
    <source>
        <dbReference type="ARBA" id="ARBA00023157"/>
    </source>
</evidence>
<protein>
    <submittedName>
        <fullName evidence="13">Tumor necrosis factor receptor superfamily member 25</fullName>
    </submittedName>
</protein>
<keyword evidence="8" id="KW-0472">Membrane</keyword>
<dbReference type="SUPFAM" id="SSF47986">
    <property type="entry name" value="DEATH domain"/>
    <property type="match status" value="1"/>
</dbReference>
<dbReference type="InterPro" id="IPR001368">
    <property type="entry name" value="TNFR/NGFR_Cys_rich_reg"/>
</dbReference>
<dbReference type="PANTHER" id="PTHR47220">
    <property type="entry name" value="TUMOR NECROSIS FACTOR RECEPTOR SUPERFAMILY MEMBER 25"/>
    <property type="match status" value="1"/>
</dbReference>
<dbReference type="CTD" id="8718"/>
<keyword evidence="8" id="KW-0812">Transmembrane</keyword>
<dbReference type="Proteomes" id="UP001652622">
    <property type="component" value="Unplaced"/>
</dbReference>
<keyword evidence="1" id="KW-0053">Apoptosis</keyword>
<evidence type="ECO:0000259" key="11">
    <source>
        <dbReference type="PROSITE" id="PS50050"/>
    </source>
</evidence>
<dbReference type="GeneID" id="117669636"/>
<keyword evidence="3" id="KW-0677">Repeat</keyword>
<sequence length="367" mass="40732">MDKEIFLVIFLLFSAGSQVLDGMKDAKKIFREVEGSAFRRKKSLRSVGSENQSNPGPSSSRPPDSAAKPVPCPKGRFHFDSENCSVCKSCTGANTILVQECRDNQDTECGCAEGYFNQENVPSLLNCMKCTNCSSQRRETLQACRRDADAECGSCFSGFCESGETCGPCPTPQSRVEVFTSMMAPDRISLTPRGIPENEQCNMVCKIAVGACGCIFILAGALVLYFKKRKITSVPKPIPPPNIYISKPHFGSPVSSLPETVLLMDKVPPPSRSLQQGRNLYTVINAVPVRRWKEFVRGLGLQDGEIELVELEHSQFREQQYEMLKRWCQQRGASLEAILDTLEAMQLGGCAQELREKLQVEHLWCNP</sequence>
<evidence type="ECO:0000256" key="8">
    <source>
        <dbReference type="SAM" id="Phobius"/>
    </source>
</evidence>
<feature type="chain" id="PRO_5028184320" evidence="9">
    <location>
        <begin position="23"/>
        <end position="367"/>
    </location>
</feature>
<keyword evidence="2 9" id="KW-0732">Signal</keyword>
<evidence type="ECO:0000256" key="9">
    <source>
        <dbReference type="SAM" id="SignalP"/>
    </source>
</evidence>
<keyword evidence="8" id="KW-1133">Transmembrane helix</keyword>
<evidence type="ECO:0000313" key="12">
    <source>
        <dbReference type="Proteomes" id="UP001652622"/>
    </source>
</evidence>
<feature type="domain" description="TNFR-Cys" evidence="11">
    <location>
        <begin position="71"/>
        <end position="109"/>
    </location>
</feature>
<keyword evidence="12" id="KW-1185">Reference proteome</keyword>
<evidence type="ECO:0000256" key="6">
    <source>
        <dbReference type="PROSITE-ProRule" id="PRU00206"/>
    </source>
</evidence>
<feature type="repeat" description="TNFR-Cys" evidence="6">
    <location>
        <begin position="110"/>
        <end position="152"/>
    </location>
</feature>
<evidence type="ECO:0000256" key="7">
    <source>
        <dbReference type="SAM" id="MobiDB-lite"/>
    </source>
</evidence>
<gene>
    <name evidence="13" type="primary">TNFRSF25</name>
</gene>
<evidence type="ECO:0000256" key="5">
    <source>
        <dbReference type="ARBA" id="ARBA00023180"/>
    </source>
</evidence>
<dbReference type="InterPro" id="IPR000488">
    <property type="entry name" value="Death_dom"/>
</dbReference>
<dbReference type="Gene3D" id="1.10.533.10">
    <property type="entry name" value="Death Domain, Fas"/>
    <property type="match status" value="1"/>
</dbReference>
<feature type="region of interest" description="Disordered" evidence="7">
    <location>
        <begin position="41"/>
        <end position="69"/>
    </location>
</feature>
<reference evidence="13" key="1">
    <citation type="submission" date="2025-08" db="UniProtKB">
        <authorList>
            <consortium name="RefSeq"/>
        </authorList>
    </citation>
    <scope>IDENTIFICATION</scope>
    <source>
        <tissue evidence="13">Blood</tissue>
    </source>
</reference>
<accession>A0A6P9C9L5</accession>
<evidence type="ECO:0000259" key="10">
    <source>
        <dbReference type="PROSITE" id="PS50017"/>
    </source>
</evidence>
<dbReference type="OMA" id="GVFWVQV"/>
<keyword evidence="4" id="KW-1015">Disulfide bond</keyword>
<dbReference type="RefSeq" id="XP_034280097.1">
    <property type="nucleotide sequence ID" value="XM_034424206.2"/>
</dbReference>
<feature type="domain" description="Death" evidence="10">
    <location>
        <begin position="277"/>
        <end position="358"/>
    </location>
</feature>
<dbReference type="KEGG" id="pgut:117669636"/>
<feature type="repeat" description="TNFR-Cys" evidence="6">
    <location>
        <begin position="71"/>
        <end position="109"/>
    </location>
</feature>
<feature type="transmembrane region" description="Helical" evidence="8">
    <location>
        <begin position="207"/>
        <end position="226"/>
    </location>
</feature>
<evidence type="ECO:0000256" key="3">
    <source>
        <dbReference type="ARBA" id="ARBA00022737"/>
    </source>
</evidence>
<feature type="compositionally biased region" description="Polar residues" evidence="7">
    <location>
        <begin position="46"/>
        <end position="62"/>
    </location>
</feature>
<dbReference type="PROSITE" id="PS50017">
    <property type="entry name" value="DEATH_DOMAIN"/>
    <property type="match status" value="1"/>
</dbReference>
<dbReference type="Pfam" id="PF00020">
    <property type="entry name" value="TNFR_c6"/>
    <property type="match status" value="1"/>
</dbReference>
<evidence type="ECO:0000256" key="2">
    <source>
        <dbReference type="ARBA" id="ARBA00022729"/>
    </source>
</evidence>
<dbReference type="InParanoid" id="A0A6P9C9L5"/>
<dbReference type="GO" id="GO:0005886">
    <property type="term" value="C:plasma membrane"/>
    <property type="evidence" value="ECO:0007669"/>
    <property type="project" value="TreeGrafter"/>
</dbReference>
<dbReference type="InterPro" id="IPR011029">
    <property type="entry name" value="DEATH-like_dom_sf"/>
</dbReference>
<dbReference type="SMART" id="SM00208">
    <property type="entry name" value="TNFR"/>
    <property type="match status" value="2"/>
</dbReference>
<evidence type="ECO:0000313" key="13">
    <source>
        <dbReference type="RefSeq" id="XP_034280097.1"/>
    </source>
</evidence>
<dbReference type="InterPro" id="IPR022329">
    <property type="entry name" value="TNFR_25"/>
</dbReference>
<name>A0A6P9C9L5_PANGU</name>
<dbReference type="GO" id="GO:0007165">
    <property type="term" value="P:signal transduction"/>
    <property type="evidence" value="ECO:0007669"/>
    <property type="project" value="InterPro"/>
</dbReference>
<dbReference type="PANTHER" id="PTHR47220:SF1">
    <property type="entry name" value="TUMOR NECROSIS FACTOR RECEPTOR SUPERFAMILY MEMBER 25"/>
    <property type="match status" value="1"/>
</dbReference>
<dbReference type="Pfam" id="PF00531">
    <property type="entry name" value="Death"/>
    <property type="match status" value="1"/>
</dbReference>
<dbReference type="Gene3D" id="2.10.50.10">
    <property type="entry name" value="Tumor Necrosis Factor Receptor, subunit A, domain 2"/>
    <property type="match status" value="1"/>
</dbReference>
<feature type="signal peptide" evidence="9">
    <location>
        <begin position="1"/>
        <end position="22"/>
    </location>
</feature>
<dbReference type="GO" id="GO:0006915">
    <property type="term" value="P:apoptotic process"/>
    <property type="evidence" value="ECO:0007669"/>
    <property type="project" value="UniProtKB-KW"/>
</dbReference>
<organism evidence="12 13">
    <name type="scientific">Pantherophis guttatus</name>
    <name type="common">Corn snake</name>
    <name type="synonym">Elaphe guttata</name>
    <dbReference type="NCBI Taxonomy" id="94885"/>
    <lineage>
        <taxon>Eukaryota</taxon>
        <taxon>Metazoa</taxon>
        <taxon>Chordata</taxon>
        <taxon>Craniata</taxon>
        <taxon>Vertebrata</taxon>
        <taxon>Euteleostomi</taxon>
        <taxon>Lepidosauria</taxon>
        <taxon>Squamata</taxon>
        <taxon>Bifurcata</taxon>
        <taxon>Unidentata</taxon>
        <taxon>Episquamata</taxon>
        <taxon>Toxicofera</taxon>
        <taxon>Serpentes</taxon>
        <taxon>Colubroidea</taxon>
        <taxon>Colubridae</taxon>
        <taxon>Colubrinae</taxon>
        <taxon>Pantherophis</taxon>
    </lineage>
</organism>
<feature type="domain" description="TNFR-Cys" evidence="11">
    <location>
        <begin position="110"/>
        <end position="152"/>
    </location>
</feature>
<dbReference type="SMART" id="SM00005">
    <property type="entry name" value="DEATH"/>
    <property type="match status" value="1"/>
</dbReference>
<evidence type="ECO:0000256" key="1">
    <source>
        <dbReference type="ARBA" id="ARBA00022703"/>
    </source>
</evidence>
<keyword evidence="13" id="KW-0675">Receptor</keyword>